<evidence type="ECO:0000313" key="3">
    <source>
        <dbReference type="Proteomes" id="UP001516400"/>
    </source>
</evidence>
<accession>A0ABD2MTT7</accession>
<dbReference type="EMBL" id="JABFTP020000021">
    <property type="protein sequence ID" value="KAL3269662.1"/>
    <property type="molecule type" value="Genomic_DNA"/>
</dbReference>
<evidence type="ECO:0000313" key="2">
    <source>
        <dbReference type="EMBL" id="KAL3269662.1"/>
    </source>
</evidence>
<keyword evidence="1" id="KW-0472">Membrane</keyword>
<keyword evidence="3" id="KW-1185">Reference proteome</keyword>
<proteinExistence type="predicted"/>
<dbReference type="Proteomes" id="UP001516400">
    <property type="component" value="Unassembled WGS sequence"/>
</dbReference>
<keyword evidence="1" id="KW-1133">Transmembrane helix</keyword>
<gene>
    <name evidence="2" type="ORF">HHI36_008723</name>
</gene>
<name>A0ABD2MTT7_9CUCU</name>
<keyword evidence="1" id="KW-0812">Transmembrane</keyword>
<evidence type="ECO:0000256" key="1">
    <source>
        <dbReference type="SAM" id="Phobius"/>
    </source>
</evidence>
<protein>
    <submittedName>
        <fullName evidence="2">Uncharacterized protein</fullName>
    </submittedName>
</protein>
<organism evidence="2 3">
    <name type="scientific">Cryptolaemus montrouzieri</name>
    <dbReference type="NCBI Taxonomy" id="559131"/>
    <lineage>
        <taxon>Eukaryota</taxon>
        <taxon>Metazoa</taxon>
        <taxon>Ecdysozoa</taxon>
        <taxon>Arthropoda</taxon>
        <taxon>Hexapoda</taxon>
        <taxon>Insecta</taxon>
        <taxon>Pterygota</taxon>
        <taxon>Neoptera</taxon>
        <taxon>Endopterygota</taxon>
        <taxon>Coleoptera</taxon>
        <taxon>Polyphaga</taxon>
        <taxon>Cucujiformia</taxon>
        <taxon>Coccinelloidea</taxon>
        <taxon>Coccinellidae</taxon>
        <taxon>Scymninae</taxon>
        <taxon>Scymnini</taxon>
        <taxon>Cryptolaemus</taxon>
    </lineage>
</organism>
<dbReference type="PROSITE" id="PS51257">
    <property type="entry name" value="PROKAR_LIPOPROTEIN"/>
    <property type="match status" value="1"/>
</dbReference>
<reference evidence="2 3" key="1">
    <citation type="journal article" date="2021" name="BMC Biol.">
        <title>Horizontally acquired antibacterial genes associated with adaptive radiation of ladybird beetles.</title>
        <authorList>
            <person name="Li H.S."/>
            <person name="Tang X.F."/>
            <person name="Huang Y.H."/>
            <person name="Xu Z.Y."/>
            <person name="Chen M.L."/>
            <person name="Du X.Y."/>
            <person name="Qiu B.Y."/>
            <person name="Chen P.T."/>
            <person name="Zhang W."/>
            <person name="Slipinski A."/>
            <person name="Escalona H.E."/>
            <person name="Waterhouse R.M."/>
            <person name="Zwick A."/>
            <person name="Pang H."/>
        </authorList>
    </citation>
    <scope>NUCLEOTIDE SEQUENCE [LARGE SCALE GENOMIC DNA]</scope>
    <source>
        <strain evidence="2">SYSU2018</strain>
    </source>
</reference>
<comment type="caution">
    <text evidence="2">The sequence shown here is derived from an EMBL/GenBank/DDBJ whole genome shotgun (WGS) entry which is preliminary data.</text>
</comment>
<feature type="transmembrane region" description="Helical" evidence="1">
    <location>
        <begin position="9"/>
        <end position="30"/>
    </location>
</feature>
<sequence>MEKKDGKRWIMLISACGLTLLGLGCFYTLVRTFKNINVQNQSTFEAQKLIRPIPINEDGKEEFPRPFGMAFKEPVPSVFRASSTTEKITTISYPQIAKYRHNYQPRNIQDILRYTAPMLKAKTYERMHMDGLQNQYSTARLNQYGVSHNQYSDSQNQNFGFNQLPSNHDPFYAYKPQDPSDINLMATANVRFAPPPWKNMNKHFNKMYPNHQPEHPDFVRDKFGRPLIVTLNIFPMTEKDKIMMSPQYQGQINLFGKMMANKEFEGPNGNNMIIRLNLFPEALSSLNIGRHDESE</sequence>
<dbReference type="AlphaFoldDB" id="A0ABD2MTT7"/>